<name>A0A562T7G4_9HYPH</name>
<comment type="caution">
    <text evidence="1">The sequence shown here is derived from an EMBL/GenBank/DDBJ whole genome shotgun (WGS) entry which is preliminary data.</text>
</comment>
<reference evidence="1 2" key="1">
    <citation type="submission" date="2019-07" db="EMBL/GenBank/DDBJ databases">
        <title>Genomic Encyclopedia of Archaeal and Bacterial Type Strains, Phase II (KMG-II): from individual species to whole genera.</title>
        <authorList>
            <person name="Goeker M."/>
        </authorList>
    </citation>
    <scope>NUCLEOTIDE SEQUENCE [LARGE SCALE GENOMIC DNA]</scope>
    <source>
        <strain evidence="1 2">ATCC BAA-252</strain>
    </source>
</reference>
<evidence type="ECO:0000313" key="2">
    <source>
        <dbReference type="Proteomes" id="UP000320593"/>
    </source>
</evidence>
<dbReference type="Proteomes" id="UP000320593">
    <property type="component" value="Unassembled WGS sequence"/>
</dbReference>
<evidence type="ECO:0000313" key="1">
    <source>
        <dbReference type="EMBL" id="TWI89525.1"/>
    </source>
</evidence>
<protein>
    <submittedName>
        <fullName evidence="1">Uncharacterized protein</fullName>
    </submittedName>
</protein>
<sequence>MNYQANTYAHQLANRFTTFTRPDPRTQHHLDAASEKRLRHSRLWHRSPYWL</sequence>
<accession>A0A562T7G4</accession>
<dbReference type="AlphaFoldDB" id="A0A562T7G4"/>
<gene>
    <name evidence="1" type="ORF">JM93_01728</name>
</gene>
<dbReference type="RefSeq" id="WP_155197327.1">
    <property type="nucleotide sequence ID" value="NZ_SMLY01000041.1"/>
</dbReference>
<keyword evidence="2" id="KW-1185">Reference proteome</keyword>
<proteinExistence type="predicted"/>
<organism evidence="1 2">
    <name type="scientific">Roseibium hamelinense</name>
    <dbReference type="NCBI Taxonomy" id="150831"/>
    <lineage>
        <taxon>Bacteria</taxon>
        <taxon>Pseudomonadati</taxon>
        <taxon>Pseudomonadota</taxon>
        <taxon>Alphaproteobacteria</taxon>
        <taxon>Hyphomicrobiales</taxon>
        <taxon>Stappiaceae</taxon>
        <taxon>Roseibium</taxon>
    </lineage>
</organism>
<dbReference type="EMBL" id="VLLF01000003">
    <property type="protein sequence ID" value="TWI89525.1"/>
    <property type="molecule type" value="Genomic_DNA"/>
</dbReference>